<keyword evidence="2" id="KW-1185">Reference proteome</keyword>
<reference evidence="1 2" key="1">
    <citation type="journal article" date="2019" name="Commun. Biol.">
        <title>The bagworm genome reveals a unique fibroin gene that provides high tensile strength.</title>
        <authorList>
            <person name="Kono N."/>
            <person name="Nakamura H."/>
            <person name="Ohtoshi R."/>
            <person name="Tomita M."/>
            <person name="Numata K."/>
            <person name="Arakawa K."/>
        </authorList>
    </citation>
    <scope>NUCLEOTIDE SEQUENCE [LARGE SCALE GENOMIC DNA]</scope>
</reference>
<proteinExistence type="predicted"/>
<accession>A0A4C1ZBR8</accession>
<comment type="caution">
    <text evidence="1">The sequence shown here is derived from an EMBL/GenBank/DDBJ whole genome shotgun (WGS) entry which is preliminary data.</text>
</comment>
<evidence type="ECO:0000313" key="2">
    <source>
        <dbReference type="Proteomes" id="UP000299102"/>
    </source>
</evidence>
<evidence type="ECO:0000313" key="1">
    <source>
        <dbReference type="EMBL" id="GBP84782.1"/>
    </source>
</evidence>
<dbReference type="AlphaFoldDB" id="A0A4C1ZBR8"/>
<dbReference type="EMBL" id="BGZK01001697">
    <property type="protein sequence ID" value="GBP84782.1"/>
    <property type="molecule type" value="Genomic_DNA"/>
</dbReference>
<organism evidence="1 2">
    <name type="scientific">Eumeta variegata</name>
    <name type="common">Bagworm moth</name>
    <name type="synonym">Eumeta japonica</name>
    <dbReference type="NCBI Taxonomy" id="151549"/>
    <lineage>
        <taxon>Eukaryota</taxon>
        <taxon>Metazoa</taxon>
        <taxon>Ecdysozoa</taxon>
        <taxon>Arthropoda</taxon>
        <taxon>Hexapoda</taxon>
        <taxon>Insecta</taxon>
        <taxon>Pterygota</taxon>
        <taxon>Neoptera</taxon>
        <taxon>Endopterygota</taxon>
        <taxon>Lepidoptera</taxon>
        <taxon>Glossata</taxon>
        <taxon>Ditrysia</taxon>
        <taxon>Tineoidea</taxon>
        <taxon>Psychidae</taxon>
        <taxon>Oiketicinae</taxon>
        <taxon>Eumeta</taxon>
    </lineage>
</organism>
<protein>
    <submittedName>
        <fullName evidence="1">Uncharacterized protein</fullName>
    </submittedName>
</protein>
<sequence>MSVIRENRLPIRYLGARLYFRLLSRCVRQHWGFFRVHCSPWRGNKAPMGLLIRRPCQLRRTSGRRTTAADVTRRLSPPGHRAVYSVTTHSAFLIAFGIDCN</sequence>
<dbReference type="Proteomes" id="UP000299102">
    <property type="component" value="Unassembled WGS sequence"/>
</dbReference>
<name>A0A4C1ZBR8_EUMVA</name>
<gene>
    <name evidence="1" type="ORF">EVAR_66537_1</name>
</gene>